<proteinExistence type="predicted"/>
<evidence type="ECO:0000313" key="3">
    <source>
        <dbReference type="Proteomes" id="UP001214854"/>
    </source>
</evidence>
<accession>A0ABT5HTV2</accession>
<sequence>MHITLNGRKYPLLKIGVPCWIGFFVILSLFWHITKLEARPEAPAPSSGYVVAETINRTTRYLSQTDVMLLWGHWALVFVYMAGVALWFWRLGVFSRRR</sequence>
<reference evidence="2 3" key="1">
    <citation type="submission" date="2023-01" db="EMBL/GenBank/DDBJ databases">
        <title>Novel species of the genus Asticcacaulis isolated from rivers.</title>
        <authorList>
            <person name="Lu H."/>
        </authorList>
    </citation>
    <scope>NUCLEOTIDE SEQUENCE [LARGE SCALE GENOMIC DNA]</scope>
    <source>
        <strain evidence="2 3">BYS171W</strain>
    </source>
</reference>
<keyword evidence="1" id="KW-0812">Transmembrane</keyword>
<evidence type="ECO:0000313" key="2">
    <source>
        <dbReference type="EMBL" id="MDC7683502.1"/>
    </source>
</evidence>
<gene>
    <name evidence="2" type="ORF">PQU92_09460</name>
</gene>
<keyword evidence="3" id="KW-1185">Reference proteome</keyword>
<dbReference type="Proteomes" id="UP001214854">
    <property type="component" value="Unassembled WGS sequence"/>
</dbReference>
<keyword evidence="1" id="KW-0472">Membrane</keyword>
<protein>
    <submittedName>
        <fullName evidence="2">Uncharacterized protein</fullName>
    </submittedName>
</protein>
<dbReference type="EMBL" id="JAQQKX010000006">
    <property type="protein sequence ID" value="MDC7683502.1"/>
    <property type="molecule type" value="Genomic_DNA"/>
</dbReference>
<evidence type="ECO:0000256" key="1">
    <source>
        <dbReference type="SAM" id="Phobius"/>
    </source>
</evidence>
<feature type="transmembrane region" description="Helical" evidence="1">
    <location>
        <begin position="12"/>
        <end position="33"/>
    </location>
</feature>
<dbReference type="RefSeq" id="WP_272747969.1">
    <property type="nucleotide sequence ID" value="NZ_JAQQKX010000006.1"/>
</dbReference>
<keyword evidence="1" id="KW-1133">Transmembrane helix</keyword>
<feature type="transmembrane region" description="Helical" evidence="1">
    <location>
        <begin position="68"/>
        <end position="89"/>
    </location>
</feature>
<name>A0ABT5HTV2_9CAUL</name>
<organism evidence="2 3">
    <name type="scientific">Asticcacaulis aquaticus</name>
    <dbReference type="NCBI Taxonomy" id="2984212"/>
    <lineage>
        <taxon>Bacteria</taxon>
        <taxon>Pseudomonadati</taxon>
        <taxon>Pseudomonadota</taxon>
        <taxon>Alphaproteobacteria</taxon>
        <taxon>Caulobacterales</taxon>
        <taxon>Caulobacteraceae</taxon>
        <taxon>Asticcacaulis</taxon>
    </lineage>
</organism>
<comment type="caution">
    <text evidence="2">The sequence shown here is derived from an EMBL/GenBank/DDBJ whole genome shotgun (WGS) entry which is preliminary data.</text>
</comment>